<proteinExistence type="predicted"/>
<reference evidence="1" key="1">
    <citation type="submission" date="2022-12" db="EMBL/GenBank/DDBJ databases">
        <title>Paraconexibacter alkalitolerans sp. nov. and Baekduia alba sp. nov., isolated from soil and emended description of the genera Paraconexibacter (Chun et al., 2020) and Baekduia (An et al., 2020).</title>
        <authorList>
            <person name="Vieira S."/>
            <person name="Huber K.J."/>
            <person name="Geppert A."/>
            <person name="Wolf J."/>
            <person name="Neumann-Schaal M."/>
            <person name="Muesken M."/>
            <person name="Overmann J."/>
        </authorList>
    </citation>
    <scope>NUCLEOTIDE SEQUENCE</scope>
    <source>
        <strain evidence="1">AEG42_29</strain>
    </source>
</reference>
<dbReference type="EMBL" id="CP114014">
    <property type="protein sequence ID" value="XAY07258.1"/>
    <property type="molecule type" value="Genomic_DNA"/>
</dbReference>
<organism evidence="1">
    <name type="scientific">Paraconexibacter sp. AEG42_29</name>
    <dbReference type="NCBI Taxonomy" id="2997339"/>
    <lineage>
        <taxon>Bacteria</taxon>
        <taxon>Bacillati</taxon>
        <taxon>Actinomycetota</taxon>
        <taxon>Thermoleophilia</taxon>
        <taxon>Solirubrobacterales</taxon>
        <taxon>Paraconexibacteraceae</taxon>
        <taxon>Paraconexibacter</taxon>
    </lineage>
</organism>
<dbReference type="AlphaFoldDB" id="A0AAU7B040"/>
<name>A0AAU7B040_9ACTN</name>
<accession>A0AAU7B040</accession>
<dbReference type="KEGG" id="parq:DSM112329_04139"/>
<gene>
    <name evidence="1" type="ORF">DSM112329_04139</name>
</gene>
<dbReference type="RefSeq" id="WP_354698458.1">
    <property type="nucleotide sequence ID" value="NZ_CP114014.1"/>
</dbReference>
<evidence type="ECO:0000313" key="1">
    <source>
        <dbReference type="EMBL" id="XAY07258.1"/>
    </source>
</evidence>
<sequence>MNVAALLASARSMIDDPEPATTSVWPRGAAVLTRQGIETTLSAYWTHHVPAMRHATRSEQWLALPSYLGRSPVVPAAEYSWAALSEACHHRGYEVGLTADELRAHVQTAEDFRLLVGEAVVAKVRGAAPAS</sequence>
<protein>
    <submittedName>
        <fullName evidence="1">Uncharacterized protein</fullName>
    </submittedName>
</protein>